<dbReference type="AlphaFoldDB" id="A0A158QUC2"/>
<dbReference type="InterPro" id="IPR002048">
    <property type="entry name" value="EF_hand_dom"/>
</dbReference>
<dbReference type="InterPro" id="IPR018247">
    <property type="entry name" value="EF_Hand_1_Ca_BS"/>
</dbReference>
<dbReference type="PANTHER" id="PTHR23055">
    <property type="entry name" value="CALCIUM BINDING PROTEINS"/>
    <property type="match status" value="1"/>
</dbReference>
<dbReference type="Proteomes" id="UP000267029">
    <property type="component" value="Unassembled WGS sequence"/>
</dbReference>
<dbReference type="OrthoDB" id="191686at2759"/>
<dbReference type="SMART" id="SM00054">
    <property type="entry name" value="EFh"/>
    <property type="match status" value="3"/>
</dbReference>
<name>A0A158QUC2_MESCO</name>
<evidence type="ECO:0000256" key="2">
    <source>
        <dbReference type="ARBA" id="ARBA00022737"/>
    </source>
</evidence>
<proteinExistence type="predicted"/>
<sequence length="237" mass="27631">FEFNVNFEHTIKFSPYLFTETNIDEIETSYLHQKPTSIQNLLKSTQFSRRELQIIYRGFKEDCPTGYLTEDIFKIIYGKFFPQGGELNFSLLNQQINKFINIFVQELKKAFKISDANMYAHFVFRTFTNSNQGKITFEQLVRCLSSLIHGPSVSKLMWIFHLYDTEGDGVIDKTEMLKVVQAIYDLLGKHTDPPYEEASVKEHMESVFHLRLLQKLDINQDGVISPEEFLQACQNVS</sequence>
<feature type="domain" description="EF-hand" evidence="4">
    <location>
        <begin position="151"/>
        <end position="186"/>
    </location>
</feature>
<evidence type="ECO:0000256" key="1">
    <source>
        <dbReference type="ARBA" id="ARBA00022723"/>
    </source>
</evidence>
<reference evidence="5 6" key="1">
    <citation type="submission" date="2018-10" db="EMBL/GenBank/DDBJ databases">
        <authorList>
            <consortium name="Pathogen Informatics"/>
        </authorList>
    </citation>
    <scope>NUCLEOTIDE SEQUENCE [LARGE SCALE GENOMIC DNA]</scope>
</reference>
<keyword evidence="3" id="KW-0106">Calcium</keyword>
<keyword evidence="6" id="KW-1185">Reference proteome</keyword>
<accession>A0A158QUC2</accession>
<dbReference type="Gene3D" id="1.10.238.10">
    <property type="entry name" value="EF-hand"/>
    <property type="match status" value="1"/>
</dbReference>
<feature type="domain" description="EF-hand" evidence="4">
    <location>
        <begin position="211"/>
        <end position="237"/>
    </location>
</feature>
<evidence type="ECO:0000313" key="6">
    <source>
        <dbReference type="Proteomes" id="UP000267029"/>
    </source>
</evidence>
<keyword evidence="2" id="KW-0677">Repeat</keyword>
<dbReference type="InterPro" id="IPR011992">
    <property type="entry name" value="EF-hand-dom_pair"/>
</dbReference>
<dbReference type="CDD" id="cd00051">
    <property type="entry name" value="EFh"/>
    <property type="match status" value="2"/>
</dbReference>
<evidence type="ECO:0000256" key="3">
    <source>
        <dbReference type="ARBA" id="ARBA00022837"/>
    </source>
</evidence>
<evidence type="ECO:0000313" key="5">
    <source>
        <dbReference type="EMBL" id="VDD80039.1"/>
    </source>
</evidence>
<dbReference type="Pfam" id="PF13499">
    <property type="entry name" value="EF-hand_7"/>
    <property type="match status" value="1"/>
</dbReference>
<organism evidence="5 6">
    <name type="scientific">Mesocestoides corti</name>
    <name type="common">Flatworm</name>
    <dbReference type="NCBI Taxonomy" id="53468"/>
    <lineage>
        <taxon>Eukaryota</taxon>
        <taxon>Metazoa</taxon>
        <taxon>Spiralia</taxon>
        <taxon>Lophotrochozoa</taxon>
        <taxon>Platyhelminthes</taxon>
        <taxon>Cestoda</taxon>
        <taxon>Eucestoda</taxon>
        <taxon>Cyclophyllidea</taxon>
        <taxon>Mesocestoididae</taxon>
        <taxon>Mesocestoides</taxon>
    </lineage>
</organism>
<keyword evidence="1" id="KW-0479">Metal-binding</keyword>
<evidence type="ECO:0000259" key="4">
    <source>
        <dbReference type="PROSITE" id="PS50222"/>
    </source>
</evidence>
<dbReference type="InterPro" id="IPR028846">
    <property type="entry name" value="Recoverin"/>
</dbReference>
<dbReference type="GO" id="GO:0005509">
    <property type="term" value="F:calcium ion binding"/>
    <property type="evidence" value="ECO:0007669"/>
    <property type="project" value="InterPro"/>
</dbReference>
<dbReference type="STRING" id="53468.A0A158QUC2"/>
<dbReference type="PROSITE" id="PS50222">
    <property type="entry name" value="EF_HAND_2"/>
    <property type="match status" value="2"/>
</dbReference>
<dbReference type="EMBL" id="UXSR01005231">
    <property type="protein sequence ID" value="VDD80039.1"/>
    <property type="molecule type" value="Genomic_DNA"/>
</dbReference>
<feature type="non-terminal residue" evidence="5">
    <location>
        <position position="1"/>
    </location>
</feature>
<protein>
    <recommendedName>
        <fullName evidence="4">EF-hand domain-containing protein</fullName>
    </recommendedName>
</protein>
<dbReference type="SUPFAM" id="SSF47473">
    <property type="entry name" value="EF-hand"/>
    <property type="match status" value="1"/>
</dbReference>
<dbReference type="PANTHER" id="PTHR23055:SF167">
    <property type="entry name" value="EF-HAND DOMAIN-CONTAINING PROTEIN"/>
    <property type="match status" value="1"/>
</dbReference>
<gene>
    <name evidence="5" type="ORF">MCOS_LOCUS6042</name>
</gene>
<dbReference type="PROSITE" id="PS00018">
    <property type="entry name" value="EF_HAND_1"/>
    <property type="match status" value="1"/>
</dbReference>